<feature type="site" description="Lowers pKa of active site Tyr" evidence="6">
    <location>
        <position position="76"/>
    </location>
</feature>
<dbReference type="PANTHER" id="PTHR43827:SF3">
    <property type="entry name" value="NADP-DEPENDENT OXIDOREDUCTASE DOMAIN-CONTAINING PROTEIN"/>
    <property type="match status" value="1"/>
</dbReference>
<dbReference type="InterPro" id="IPR023210">
    <property type="entry name" value="NADP_OxRdtase_dom"/>
</dbReference>
<proteinExistence type="inferred from homology"/>
<dbReference type="PROSITE" id="PS00063">
    <property type="entry name" value="ALDOKETO_REDUCTASE_3"/>
    <property type="match status" value="1"/>
</dbReference>
<evidence type="ECO:0000313" key="8">
    <source>
        <dbReference type="EMBL" id="KIH99108.1"/>
    </source>
</evidence>
<dbReference type="InterPro" id="IPR020471">
    <property type="entry name" value="AKR"/>
</dbReference>
<evidence type="ECO:0000313" key="9">
    <source>
        <dbReference type="Proteomes" id="UP000031675"/>
    </source>
</evidence>
<dbReference type="CDD" id="cd19132">
    <property type="entry name" value="AKR_AKR5D1_E1"/>
    <property type="match status" value="1"/>
</dbReference>
<comment type="similarity">
    <text evidence="1">Belongs to the aldo/keto reductase family.</text>
</comment>
<dbReference type="Proteomes" id="UP000031675">
    <property type="component" value="Unassembled WGS sequence"/>
</dbReference>
<dbReference type="GO" id="GO:0016616">
    <property type="term" value="F:oxidoreductase activity, acting on the CH-OH group of donors, NAD or NADP as acceptor"/>
    <property type="evidence" value="ECO:0007669"/>
    <property type="project" value="UniProtKB-ARBA"/>
</dbReference>
<accession>A0A0C2G704</accession>
<feature type="active site" description="Proton donor" evidence="4">
    <location>
        <position position="51"/>
    </location>
</feature>
<reference evidence="9" key="1">
    <citation type="journal article" date="2015" name="Chem. Biol.">
        <title>Structure, bioactivity, and resistance mechanism of streptomonomicin, an unusual lasso Peptide from an understudied halophilic actinomycete.</title>
        <authorList>
            <person name="Metelev M."/>
            <person name="Tietz J.I."/>
            <person name="Melby J.O."/>
            <person name="Blair P.M."/>
            <person name="Zhu L."/>
            <person name="Livnat I."/>
            <person name="Severinov K."/>
            <person name="Mitchell D.A."/>
        </authorList>
    </citation>
    <scope>NUCLEOTIDE SEQUENCE [LARGE SCALE GENOMIC DNA]</scope>
    <source>
        <strain evidence="9">YIM 90003</strain>
    </source>
</reference>
<evidence type="ECO:0000256" key="5">
    <source>
        <dbReference type="PIRSR" id="PIRSR000097-2"/>
    </source>
</evidence>
<keyword evidence="2" id="KW-0521">NADP</keyword>
<evidence type="ECO:0000256" key="2">
    <source>
        <dbReference type="ARBA" id="ARBA00022857"/>
    </source>
</evidence>
<evidence type="ECO:0000256" key="1">
    <source>
        <dbReference type="ARBA" id="ARBA00007905"/>
    </source>
</evidence>
<dbReference type="InterPro" id="IPR018170">
    <property type="entry name" value="Aldo/ket_reductase_CS"/>
</dbReference>
<dbReference type="Gene3D" id="3.20.20.100">
    <property type="entry name" value="NADP-dependent oxidoreductase domain"/>
    <property type="match status" value="1"/>
</dbReference>
<feature type="binding site" evidence="5">
    <location>
        <position position="109"/>
    </location>
    <ligand>
        <name>substrate</name>
    </ligand>
</feature>
<keyword evidence="9" id="KW-1185">Reference proteome</keyword>
<evidence type="ECO:0000256" key="6">
    <source>
        <dbReference type="PIRSR" id="PIRSR000097-3"/>
    </source>
</evidence>
<dbReference type="PIRSF" id="PIRSF000097">
    <property type="entry name" value="AKR"/>
    <property type="match status" value="1"/>
</dbReference>
<name>A0A0C2G704_9ACTN</name>
<gene>
    <name evidence="8" type="ORF">LP52_09700</name>
</gene>
<dbReference type="PROSITE" id="PS00062">
    <property type="entry name" value="ALDOKETO_REDUCTASE_2"/>
    <property type="match status" value="1"/>
</dbReference>
<evidence type="ECO:0000256" key="3">
    <source>
        <dbReference type="ARBA" id="ARBA00023002"/>
    </source>
</evidence>
<evidence type="ECO:0000256" key="4">
    <source>
        <dbReference type="PIRSR" id="PIRSR000097-1"/>
    </source>
</evidence>
<dbReference type="Pfam" id="PF00248">
    <property type="entry name" value="Aldo_ket_red"/>
    <property type="match status" value="1"/>
</dbReference>
<dbReference type="RefSeq" id="WP_040272578.1">
    <property type="nucleotide sequence ID" value="NZ_JROO01000016.1"/>
</dbReference>
<dbReference type="STRING" id="183763.LP52_09700"/>
<feature type="domain" description="NADP-dependent oxidoreductase" evidence="7">
    <location>
        <begin position="19"/>
        <end position="261"/>
    </location>
</feature>
<dbReference type="FunFam" id="3.20.20.100:FF:000002">
    <property type="entry name" value="2,5-diketo-D-gluconic acid reductase A"/>
    <property type="match status" value="1"/>
</dbReference>
<keyword evidence="3" id="KW-0560">Oxidoreductase</keyword>
<evidence type="ECO:0000259" key="7">
    <source>
        <dbReference type="Pfam" id="PF00248"/>
    </source>
</evidence>
<dbReference type="PANTHER" id="PTHR43827">
    <property type="entry name" value="2,5-DIKETO-D-GLUCONIC ACID REDUCTASE"/>
    <property type="match status" value="1"/>
</dbReference>
<dbReference type="PROSITE" id="PS00798">
    <property type="entry name" value="ALDOKETO_REDUCTASE_1"/>
    <property type="match status" value="1"/>
</dbReference>
<comment type="caution">
    <text evidence="8">The sequence shown here is derived from an EMBL/GenBank/DDBJ whole genome shotgun (WGS) entry which is preliminary data.</text>
</comment>
<dbReference type="InterPro" id="IPR036812">
    <property type="entry name" value="NAD(P)_OxRdtase_dom_sf"/>
</dbReference>
<dbReference type="SUPFAM" id="SSF51430">
    <property type="entry name" value="NAD(P)-linked oxidoreductase"/>
    <property type="match status" value="1"/>
</dbReference>
<organism evidence="8 9">
    <name type="scientific">Streptomonospora alba</name>
    <dbReference type="NCBI Taxonomy" id="183763"/>
    <lineage>
        <taxon>Bacteria</taxon>
        <taxon>Bacillati</taxon>
        <taxon>Actinomycetota</taxon>
        <taxon>Actinomycetes</taxon>
        <taxon>Streptosporangiales</taxon>
        <taxon>Nocardiopsidaceae</taxon>
        <taxon>Streptomonospora</taxon>
    </lineage>
</organism>
<dbReference type="EMBL" id="JROO01000016">
    <property type="protein sequence ID" value="KIH99108.1"/>
    <property type="molecule type" value="Genomic_DNA"/>
</dbReference>
<dbReference type="PRINTS" id="PR00069">
    <property type="entry name" value="ALDKETRDTASE"/>
</dbReference>
<sequence>MRGVDSYELNDGNSLPVVGFGTVSLRGEEGVAAMRAALESGYRLLDTAVNYGNEEAVGQAVRASGVAREDVRITTKIPGRYHEYSLAVKSVEESLRRLGSDYIDLCLIHWPNPSVGKYVEAWRALVDARERGLVRSIGVSNFTEQHLRAVIDDSGVTPAVNQIELHPYFPQAAMRRVDAGLGIRTQSWSPLGKNSAPFAERPVAEAAAAHGATPAQVILRWQLQLGALPIPKSANPQRQQENLDLFGFELTDAEVAAISGLAKDDGRLFGGDPDVHEEM</sequence>
<dbReference type="OrthoDB" id="9804790at2"/>
<dbReference type="AlphaFoldDB" id="A0A0C2G704"/>
<protein>
    <submittedName>
        <fullName evidence="8">2,5-diketo-D-gluconic acid reductase</fullName>
    </submittedName>
</protein>